<gene>
    <name evidence="4" type="ORF">SAMN04488096_10215</name>
</gene>
<feature type="domain" description="Aminotransferase class I/classII large" evidence="3">
    <location>
        <begin position="54"/>
        <end position="386"/>
    </location>
</feature>
<dbReference type="EMBL" id="FQYY01000002">
    <property type="protein sequence ID" value="SHI47451.1"/>
    <property type="molecule type" value="Genomic_DNA"/>
</dbReference>
<dbReference type="InterPro" id="IPR050087">
    <property type="entry name" value="AON_synthase_class-II"/>
</dbReference>
<evidence type="ECO:0000259" key="3">
    <source>
        <dbReference type="Pfam" id="PF00155"/>
    </source>
</evidence>
<dbReference type="InterPro" id="IPR015421">
    <property type="entry name" value="PyrdxlP-dep_Trfase_major"/>
</dbReference>
<dbReference type="Gene3D" id="3.40.640.10">
    <property type="entry name" value="Type I PLP-dependent aspartate aminotransferase-like (Major domain)"/>
    <property type="match status" value="1"/>
</dbReference>
<reference evidence="4 5" key="1">
    <citation type="submission" date="2016-11" db="EMBL/GenBank/DDBJ databases">
        <authorList>
            <person name="Jaros S."/>
            <person name="Januszkiewicz K."/>
            <person name="Wedrychowicz H."/>
        </authorList>
    </citation>
    <scope>NUCLEOTIDE SEQUENCE [LARGE SCALE GENOMIC DNA]</scope>
    <source>
        <strain evidence="4 5">DSM 21425</strain>
    </source>
</reference>
<dbReference type="SUPFAM" id="SSF53383">
    <property type="entry name" value="PLP-dependent transferases"/>
    <property type="match status" value="1"/>
</dbReference>
<protein>
    <submittedName>
        <fullName evidence="4">7-keto-8-aminopelargonate synthetase</fullName>
    </submittedName>
</protein>
<dbReference type="InterPro" id="IPR015422">
    <property type="entry name" value="PyrdxlP-dep_Trfase_small"/>
</dbReference>
<dbReference type="Proteomes" id="UP000184225">
    <property type="component" value="Unassembled WGS sequence"/>
</dbReference>
<evidence type="ECO:0000313" key="4">
    <source>
        <dbReference type="EMBL" id="SHI47451.1"/>
    </source>
</evidence>
<accession>A0A1M6BFD9</accession>
<dbReference type="AlphaFoldDB" id="A0A1M6BFD9"/>
<dbReference type="GO" id="GO:0016740">
    <property type="term" value="F:transferase activity"/>
    <property type="evidence" value="ECO:0007669"/>
    <property type="project" value="UniProtKB-KW"/>
</dbReference>
<dbReference type="InterPro" id="IPR004839">
    <property type="entry name" value="Aminotransferase_I/II_large"/>
</dbReference>
<dbReference type="Gene3D" id="3.90.1150.10">
    <property type="entry name" value="Aspartate Aminotransferase, domain 1"/>
    <property type="match status" value="1"/>
</dbReference>
<dbReference type="PANTHER" id="PTHR13693">
    <property type="entry name" value="CLASS II AMINOTRANSFERASE/8-AMINO-7-OXONONANOATE SYNTHASE"/>
    <property type="match status" value="1"/>
</dbReference>
<keyword evidence="5" id="KW-1185">Reference proteome</keyword>
<dbReference type="GO" id="GO:0030170">
    <property type="term" value="F:pyridoxal phosphate binding"/>
    <property type="evidence" value="ECO:0007669"/>
    <property type="project" value="InterPro"/>
</dbReference>
<evidence type="ECO:0000313" key="5">
    <source>
        <dbReference type="Proteomes" id="UP000184225"/>
    </source>
</evidence>
<organism evidence="4 5">
    <name type="scientific">Mesonia phycicola</name>
    <dbReference type="NCBI Taxonomy" id="579105"/>
    <lineage>
        <taxon>Bacteria</taxon>
        <taxon>Pseudomonadati</taxon>
        <taxon>Bacteroidota</taxon>
        <taxon>Flavobacteriia</taxon>
        <taxon>Flavobacteriales</taxon>
        <taxon>Flavobacteriaceae</taxon>
        <taxon>Mesonia</taxon>
    </lineage>
</organism>
<dbReference type="InterPro" id="IPR015424">
    <property type="entry name" value="PyrdxlP-dep_Trfase"/>
</dbReference>
<dbReference type="OrthoDB" id="9807157at2"/>
<dbReference type="RefSeq" id="WP_073148050.1">
    <property type="nucleotide sequence ID" value="NZ_FQYY01000002.1"/>
</dbReference>
<comment type="cofactor">
    <cofactor evidence="1">
        <name>pyridoxal 5'-phosphate</name>
        <dbReference type="ChEBI" id="CHEBI:597326"/>
    </cofactor>
</comment>
<dbReference type="Gene3D" id="3.40.630.30">
    <property type="match status" value="1"/>
</dbReference>
<name>A0A1M6BFD9_9FLAO</name>
<proteinExistence type="predicted"/>
<dbReference type="InterPro" id="IPR016181">
    <property type="entry name" value="Acyl_CoA_acyltransferase"/>
</dbReference>
<sequence>MAKLKHNRFLDTVDEVFTYAKNLKILHLNAEGSSFDGRHMRVNGKKLKHFGTTGYLGLEQDQRLKDAAIEAIQNYGTQFPLSKSYISHPLYAELENLLDQIYERPVVISKNATIAHMAAIPVLVEDRDAILLDHQVHWSVQDAAKRLKLRGVKIELVRHNRLDLLEKKIQEISSKVNHIWYMADGVYSMYGDYSPVEHLMKLSKKYKQLHLYFDDVHGMSWKGKMGRGFVYDQLFPLSKKVVVIGTLSKTFGANGSFIVCGDIEKQQKIKTFGGPLTFSAQLDPASVGAAIAAAKIHLSTDIIQLQNKLQKKISLFKELIKQYQLPLVDENDSPVFFLATGVPETGYQLTKALMKEGFYVNMGLFPAVPSKNTGLRITLSNHNHATDIKSLAKSLKELYPVIMNQTGNTYDKLNRAFQKKIKIEKSEKKNLKFSIQTFSSIQEIDKNLWDTHFLGEALLNWEGFKFLEKSFTGNKLPENNWEFWYIKVFNSQKELIALAAFTLSIWKDDLLAKTQVSELIEQQRKTNPYQFTSKVLSLGSLFTDGLPLKVLDQENQAEIFHFLLDQLDLIMEEKGIEQIVLRDFEVSNAYQKVFQSQGYIPIQMPDLCIINELAWKSEEEYLQRLSKKSRKHFKKDIEAYQTLVTIEIVSNVNQVQLEILYQLYQNVKEKNLDLNTFLYPKKVFEQMNISRAWEFILLYPKEKIKGSSDPIGVMFCYKGNKPSYVPSLVGLNYEFNLQYQTYRQLLYESIKRAGSLDYEDVDFGISASFEKRKLGAQVLPQIAYIQAKNNFKLDYIESQIQ</sequence>
<evidence type="ECO:0000256" key="1">
    <source>
        <dbReference type="ARBA" id="ARBA00001933"/>
    </source>
</evidence>
<keyword evidence="2" id="KW-0808">Transferase</keyword>
<dbReference type="STRING" id="579105.SAMN04488096_10215"/>
<dbReference type="SUPFAM" id="SSF55729">
    <property type="entry name" value="Acyl-CoA N-acyltransferases (Nat)"/>
    <property type="match status" value="1"/>
</dbReference>
<dbReference type="Pfam" id="PF00155">
    <property type="entry name" value="Aminotran_1_2"/>
    <property type="match status" value="1"/>
</dbReference>
<evidence type="ECO:0000256" key="2">
    <source>
        <dbReference type="ARBA" id="ARBA00022679"/>
    </source>
</evidence>